<accession>A0AAQ3LYV2</accession>
<protein>
    <recommendedName>
        <fullName evidence="7">Rhodopsin domain-containing protein</fullName>
    </recommendedName>
</protein>
<evidence type="ECO:0000256" key="6">
    <source>
        <dbReference type="SAM" id="Phobius"/>
    </source>
</evidence>
<organism evidence="8 9">
    <name type="scientific">Acrodontium crateriforme</name>
    <dbReference type="NCBI Taxonomy" id="150365"/>
    <lineage>
        <taxon>Eukaryota</taxon>
        <taxon>Fungi</taxon>
        <taxon>Dikarya</taxon>
        <taxon>Ascomycota</taxon>
        <taxon>Pezizomycotina</taxon>
        <taxon>Dothideomycetes</taxon>
        <taxon>Dothideomycetidae</taxon>
        <taxon>Mycosphaerellales</taxon>
        <taxon>Teratosphaeriaceae</taxon>
        <taxon>Acrodontium</taxon>
    </lineage>
</organism>
<dbReference type="AlphaFoldDB" id="A0AAQ3LYV2"/>
<dbReference type="Proteomes" id="UP001303373">
    <property type="component" value="Chromosome 1"/>
</dbReference>
<proteinExistence type="inferred from homology"/>
<evidence type="ECO:0000313" key="9">
    <source>
        <dbReference type="Proteomes" id="UP001303373"/>
    </source>
</evidence>
<evidence type="ECO:0000256" key="5">
    <source>
        <dbReference type="ARBA" id="ARBA00038359"/>
    </source>
</evidence>
<feature type="transmembrane region" description="Helical" evidence="6">
    <location>
        <begin position="15"/>
        <end position="37"/>
    </location>
</feature>
<feature type="domain" description="Rhodopsin" evidence="7">
    <location>
        <begin position="34"/>
        <end position="270"/>
    </location>
</feature>
<feature type="transmembrane region" description="Helical" evidence="6">
    <location>
        <begin position="92"/>
        <end position="116"/>
    </location>
</feature>
<comment type="similarity">
    <text evidence="5">Belongs to the SAT4 family.</text>
</comment>
<dbReference type="InterPro" id="IPR049326">
    <property type="entry name" value="Rhodopsin_dom_fungi"/>
</dbReference>
<evidence type="ECO:0000313" key="8">
    <source>
        <dbReference type="EMBL" id="WPG98187.1"/>
    </source>
</evidence>
<keyword evidence="4 6" id="KW-0472">Membrane</keyword>
<feature type="transmembrane region" description="Helical" evidence="6">
    <location>
        <begin position="171"/>
        <end position="194"/>
    </location>
</feature>
<evidence type="ECO:0000259" key="7">
    <source>
        <dbReference type="Pfam" id="PF20684"/>
    </source>
</evidence>
<dbReference type="GO" id="GO:0016020">
    <property type="term" value="C:membrane"/>
    <property type="evidence" value="ECO:0007669"/>
    <property type="project" value="UniProtKB-SubCell"/>
</dbReference>
<feature type="transmembrane region" description="Helical" evidence="6">
    <location>
        <begin position="136"/>
        <end position="159"/>
    </location>
</feature>
<dbReference type="PANTHER" id="PTHR33048">
    <property type="entry name" value="PTH11-LIKE INTEGRAL MEMBRANE PROTEIN (AFU_ORTHOLOGUE AFUA_5G11245)"/>
    <property type="match status" value="1"/>
</dbReference>
<gene>
    <name evidence="8" type="ORF">R9X50_00097300</name>
</gene>
<feature type="transmembrane region" description="Helical" evidence="6">
    <location>
        <begin position="49"/>
        <end position="72"/>
    </location>
</feature>
<evidence type="ECO:0000256" key="2">
    <source>
        <dbReference type="ARBA" id="ARBA00022692"/>
    </source>
</evidence>
<dbReference type="PANTHER" id="PTHR33048:SF55">
    <property type="entry name" value="INTEGRAL MEMBRANE PROTEIN"/>
    <property type="match status" value="1"/>
</dbReference>
<feature type="transmembrane region" description="Helical" evidence="6">
    <location>
        <begin position="206"/>
        <end position="226"/>
    </location>
</feature>
<dbReference type="EMBL" id="CP138580">
    <property type="protein sequence ID" value="WPG98187.1"/>
    <property type="molecule type" value="Genomic_DNA"/>
</dbReference>
<keyword evidence="2 6" id="KW-0812">Transmembrane</keyword>
<keyword evidence="9" id="KW-1185">Reference proteome</keyword>
<dbReference type="InterPro" id="IPR052337">
    <property type="entry name" value="SAT4-like"/>
</dbReference>
<feature type="transmembrane region" description="Helical" evidence="6">
    <location>
        <begin position="246"/>
        <end position="266"/>
    </location>
</feature>
<sequence>MSTIGLGYGHGARGFSLWITSVVMVILAGAVVVARLLQRWQKKMIWWDDYLITAALCFSVLLTVTECSAVKYGYGRHHSDLAPEDAIMARKWWFGAQFAYKIALMLAKSSICAMYYRFFKSASKWFRWSCHSMQIFIISSGIAFLFGTAFQCRPIAAFWNPSVKHSCFRDSAWWISYAVVQILIDVLLLALPISRVFRMKISSSERFGFIFLFSLGLFATATSIIRATTIATSASNPDITWGPIPATIWAVIEANTTIIVGCLPLLRPVFMLCFTWSTKAMTSYTTGKDVEAGNRLPRRFTDSYSANHVVDISGRQQGRDVELFNGLHGVHMLSLVEVSSERACSDDGISFRNYEAE</sequence>
<keyword evidence="3 6" id="KW-1133">Transmembrane helix</keyword>
<name>A0AAQ3LYV2_9PEZI</name>
<comment type="subcellular location">
    <subcellularLocation>
        <location evidence="1">Membrane</location>
        <topology evidence="1">Multi-pass membrane protein</topology>
    </subcellularLocation>
</comment>
<evidence type="ECO:0000256" key="3">
    <source>
        <dbReference type="ARBA" id="ARBA00022989"/>
    </source>
</evidence>
<dbReference type="Pfam" id="PF20684">
    <property type="entry name" value="Fung_rhodopsin"/>
    <property type="match status" value="1"/>
</dbReference>
<evidence type="ECO:0000256" key="4">
    <source>
        <dbReference type="ARBA" id="ARBA00023136"/>
    </source>
</evidence>
<reference evidence="8 9" key="1">
    <citation type="submission" date="2023-11" db="EMBL/GenBank/DDBJ databases">
        <title>An acidophilic fungus is an integral part of prey digestion in a carnivorous sundew plant.</title>
        <authorList>
            <person name="Tsai I.J."/>
        </authorList>
    </citation>
    <scope>NUCLEOTIDE SEQUENCE [LARGE SCALE GENOMIC DNA]</scope>
    <source>
        <strain evidence="8">169a</strain>
    </source>
</reference>
<evidence type="ECO:0000256" key="1">
    <source>
        <dbReference type="ARBA" id="ARBA00004141"/>
    </source>
</evidence>